<dbReference type="PROSITE" id="PS51450">
    <property type="entry name" value="LRR"/>
    <property type="match status" value="3"/>
</dbReference>
<protein>
    <submittedName>
        <fullName evidence="7">Leucine-rich repeat-containing protein 7</fullName>
    </submittedName>
</protein>
<evidence type="ECO:0000256" key="1">
    <source>
        <dbReference type="ARBA" id="ARBA00004138"/>
    </source>
</evidence>
<dbReference type="InterPro" id="IPR003591">
    <property type="entry name" value="Leu-rich_rpt_typical-subtyp"/>
</dbReference>
<reference evidence="7 8" key="1">
    <citation type="submission" date="2017-12" db="EMBL/GenBank/DDBJ databases">
        <title>Sequencing, de novo assembly and annotation of complete genome of a new Thraustochytrid species, strain FCC1311.</title>
        <authorList>
            <person name="Sedici K."/>
            <person name="Godart F."/>
            <person name="Aiese Cigliano R."/>
            <person name="Sanseverino W."/>
            <person name="Barakat M."/>
            <person name="Ortet P."/>
            <person name="Marechal E."/>
            <person name="Cagnac O."/>
            <person name="Amato A."/>
        </authorList>
    </citation>
    <scope>NUCLEOTIDE SEQUENCE [LARGE SCALE GENOMIC DNA]</scope>
</reference>
<comment type="caution">
    <text evidence="7">The sequence shown here is derived from an EMBL/GenBank/DDBJ whole genome shotgun (WGS) entry which is preliminary data.</text>
</comment>
<keyword evidence="5" id="KW-0966">Cell projection</keyword>
<proteinExistence type="predicted"/>
<dbReference type="OrthoDB" id="6334211at2759"/>
<keyword evidence="2" id="KW-0433">Leucine-rich repeat</keyword>
<evidence type="ECO:0000313" key="7">
    <source>
        <dbReference type="EMBL" id="GBG24964.1"/>
    </source>
</evidence>
<dbReference type="InterPro" id="IPR032675">
    <property type="entry name" value="LRR_dom_sf"/>
</dbReference>
<dbReference type="SMART" id="SM00369">
    <property type="entry name" value="LRR_TYP"/>
    <property type="match status" value="4"/>
</dbReference>
<dbReference type="EMBL" id="BEYU01000009">
    <property type="protein sequence ID" value="GBG24964.1"/>
    <property type="molecule type" value="Genomic_DNA"/>
</dbReference>
<keyword evidence="4" id="KW-0969">Cilium</keyword>
<dbReference type="InterPro" id="IPR050576">
    <property type="entry name" value="Cilia_flagella_integrity"/>
</dbReference>
<evidence type="ECO:0000256" key="5">
    <source>
        <dbReference type="ARBA" id="ARBA00023273"/>
    </source>
</evidence>
<dbReference type="PANTHER" id="PTHR45973:SF9">
    <property type="entry name" value="LEUCINE-RICH REPEAT-CONTAINING PROTEIN 46"/>
    <property type="match status" value="1"/>
</dbReference>
<accession>A0A2R5GB86</accession>
<organism evidence="7 8">
    <name type="scientific">Hondaea fermentalgiana</name>
    <dbReference type="NCBI Taxonomy" id="2315210"/>
    <lineage>
        <taxon>Eukaryota</taxon>
        <taxon>Sar</taxon>
        <taxon>Stramenopiles</taxon>
        <taxon>Bigyra</taxon>
        <taxon>Labyrinthulomycetes</taxon>
        <taxon>Thraustochytrida</taxon>
        <taxon>Thraustochytriidae</taxon>
        <taxon>Hondaea</taxon>
    </lineage>
</organism>
<dbReference type="Gene3D" id="3.80.10.10">
    <property type="entry name" value="Ribonuclease Inhibitor"/>
    <property type="match status" value="2"/>
</dbReference>
<evidence type="ECO:0000256" key="2">
    <source>
        <dbReference type="ARBA" id="ARBA00022614"/>
    </source>
</evidence>
<dbReference type="InterPro" id="IPR001611">
    <property type="entry name" value="Leu-rich_rpt"/>
</dbReference>
<evidence type="ECO:0000256" key="4">
    <source>
        <dbReference type="ARBA" id="ARBA00023069"/>
    </source>
</evidence>
<name>A0A2R5GB86_9STRA</name>
<dbReference type="InParanoid" id="A0A2R5GB86"/>
<dbReference type="Proteomes" id="UP000241890">
    <property type="component" value="Unassembled WGS sequence"/>
</dbReference>
<comment type="subcellular location">
    <subcellularLocation>
        <location evidence="1">Cell projection</location>
        <location evidence="1">Cilium</location>
    </subcellularLocation>
</comment>
<dbReference type="PANTHER" id="PTHR45973">
    <property type="entry name" value="PROTEIN PHOSPHATASE 1 REGULATORY SUBUNIT SDS22-RELATED"/>
    <property type="match status" value="1"/>
</dbReference>
<keyword evidence="3" id="KW-0677">Repeat</keyword>
<evidence type="ECO:0000313" key="8">
    <source>
        <dbReference type="Proteomes" id="UP000241890"/>
    </source>
</evidence>
<feature type="coiled-coil region" evidence="6">
    <location>
        <begin position="256"/>
        <end position="301"/>
    </location>
</feature>
<sequence>MCRLRETSKLDFDMHDENDTPITYVHIDASLNYFESIPNAFETCAAGLRSLDLSLNQIRRPHSVAVFAGLTVLKMARNGIEALPDNFVSGCTHLCELDLSCNKLSTLPRLDELVNLRSLNLRGNQFAVLQGVATLRSLESLNLASNMLQDIADLARVQTLCTLDLASNQLDDLLEVRDIILCLPKLEELKLLGNPVSRERNYRMVIYENPSIVKFDSAKVTKGARDQWKQRKLQADMNHIVHETSTHYMRWIEMEARQKQAALDMLRKREQEIENAFVAYRKSMEAELEECIQYIQDLAENPHEYDASFLGSIDGHKQWQAYLDAADAARAKTHEEELLRLRSALEQRVLIKAETDAYAGKLRLLARERPSVWQDIKRKELASRAIREEIDDAESANIRDAREAARARLNARANERSDLLAEAALDADLSLS</sequence>
<keyword evidence="6" id="KW-0175">Coiled coil</keyword>
<evidence type="ECO:0000256" key="6">
    <source>
        <dbReference type="SAM" id="Coils"/>
    </source>
</evidence>
<gene>
    <name evidence="7" type="ORF">FCC1311_011812</name>
</gene>
<dbReference type="SUPFAM" id="SSF52075">
    <property type="entry name" value="Outer arm dynein light chain 1"/>
    <property type="match status" value="1"/>
</dbReference>
<dbReference type="Pfam" id="PF13855">
    <property type="entry name" value="LRR_8"/>
    <property type="match status" value="1"/>
</dbReference>
<dbReference type="AlphaFoldDB" id="A0A2R5GB86"/>
<keyword evidence="8" id="KW-1185">Reference proteome</keyword>
<evidence type="ECO:0000256" key="3">
    <source>
        <dbReference type="ARBA" id="ARBA00022737"/>
    </source>
</evidence>